<dbReference type="Pfam" id="PF01266">
    <property type="entry name" value="DAO"/>
    <property type="match status" value="1"/>
</dbReference>
<proteinExistence type="predicted"/>
<evidence type="ECO:0000259" key="1">
    <source>
        <dbReference type="Pfam" id="PF01266"/>
    </source>
</evidence>
<organism evidence="2 3">
    <name type="scientific">Ohtaekwangia kribbensis</name>
    <dbReference type="NCBI Taxonomy" id="688913"/>
    <lineage>
        <taxon>Bacteria</taxon>
        <taxon>Pseudomonadati</taxon>
        <taxon>Bacteroidota</taxon>
        <taxon>Cytophagia</taxon>
        <taxon>Cytophagales</taxon>
        <taxon>Fulvivirgaceae</taxon>
        <taxon>Ohtaekwangia</taxon>
    </lineage>
</organism>
<protein>
    <submittedName>
        <fullName evidence="2">NAD(P)/FAD-dependent oxidoreductase</fullName>
        <ecNumber evidence="2">1.-.-.-</ecNumber>
    </submittedName>
</protein>
<dbReference type="PANTHER" id="PTHR13847:SF201">
    <property type="entry name" value="PUTATIBE OXIDOREDUCTASE"/>
    <property type="match status" value="1"/>
</dbReference>
<dbReference type="SUPFAM" id="SSF51905">
    <property type="entry name" value="FAD/NAD(P)-binding domain"/>
    <property type="match status" value="1"/>
</dbReference>
<name>A0ABW3K9G7_9BACT</name>
<dbReference type="InterPro" id="IPR006076">
    <property type="entry name" value="FAD-dep_OxRdtase"/>
</dbReference>
<evidence type="ECO:0000313" key="3">
    <source>
        <dbReference type="Proteomes" id="UP001597112"/>
    </source>
</evidence>
<accession>A0ABW3K9G7</accession>
<gene>
    <name evidence="2" type="ORF">ACFQ21_21175</name>
</gene>
<dbReference type="EC" id="1.-.-.-" evidence="2"/>
<dbReference type="Proteomes" id="UP001597112">
    <property type="component" value="Unassembled WGS sequence"/>
</dbReference>
<dbReference type="Gene3D" id="3.50.50.60">
    <property type="entry name" value="FAD/NAD(P)-binding domain"/>
    <property type="match status" value="1"/>
</dbReference>
<evidence type="ECO:0000313" key="2">
    <source>
        <dbReference type="EMBL" id="MFD1001851.1"/>
    </source>
</evidence>
<dbReference type="InterPro" id="IPR036188">
    <property type="entry name" value="FAD/NAD-bd_sf"/>
</dbReference>
<dbReference type="EMBL" id="JBHTKA010000008">
    <property type="protein sequence ID" value="MFD1001851.1"/>
    <property type="molecule type" value="Genomic_DNA"/>
</dbReference>
<sequence length="400" mass="45414">MDLRSHYPFWLLKHGIVKTYPSLNESVHTDVVVMGAGITGAIVAYYLCKAGFKVAIVDKRHVGQGSTAASTCLLQYEIDTPMHKLIGMVGERNAVRSYELCLLSITKLHKIASNFKHVEFITKPSFQFASYKSDVADLEKEYILRKQYGISEVELLAENDIRDKYTFRAPAGILSRDGAQMDAYRLTHSLIHSAMRKGLQVYDGTEVTGIKHRKRSVQLLTHTGYTITARKLIICCGYESQNYIPKKVETLYSTYAVISEPFEKGKFWYKNSLIWETAQPYLYLRTTSDNRILIGGKDDKFYNPDKRDAKLPLKTKQLQQAFGKLFPDINFKPDFEWAGTFCNTKDGLPYIGSIRQRSNTYFALGFGGNGITFSEIAAEIITDLLSDRKNKDAAIFSFDR</sequence>
<keyword evidence="3" id="KW-1185">Reference proteome</keyword>
<dbReference type="Gene3D" id="3.30.9.10">
    <property type="entry name" value="D-Amino Acid Oxidase, subunit A, domain 2"/>
    <property type="match status" value="1"/>
</dbReference>
<dbReference type="PANTHER" id="PTHR13847">
    <property type="entry name" value="SARCOSINE DEHYDROGENASE-RELATED"/>
    <property type="match status" value="1"/>
</dbReference>
<dbReference type="RefSeq" id="WP_377582321.1">
    <property type="nucleotide sequence ID" value="NZ_JBHTKA010000008.1"/>
</dbReference>
<feature type="domain" description="FAD dependent oxidoreductase" evidence="1">
    <location>
        <begin position="30"/>
        <end position="384"/>
    </location>
</feature>
<comment type="caution">
    <text evidence="2">The sequence shown here is derived from an EMBL/GenBank/DDBJ whole genome shotgun (WGS) entry which is preliminary data.</text>
</comment>
<dbReference type="GO" id="GO:0016491">
    <property type="term" value="F:oxidoreductase activity"/>
    <property type="evidence" value="ECO:0007669"/>
    <property type="project" value="UniProtKB-KW"/>
</dbReference>
<keyword evidence="2" id="KW-0560">Oxidoreductase</keyword>
<reference evidence="3" key="1">
    <citation type="journal article" date="2019" name="Int. J. Syst. Evol. Microbiol.">
        <title>The Global Catalogue of Microorganisms (GCM) 10K type strain sequencing project: providing services to taxonomists for standard genome sequencing and annotation.</title>
        <authorList>
            <consortium name="The Broad Institute Genomics Platform"/>
            <consortium name="The Broad Institute Genome Sequencing Center for Infectious Disease"/>
            <person name="Wu L."/>
            <person name="Ma J."/>
        </authorList>
    </citation>
    <scope>NUCLEOTIDE SEQUENCE [LARGE SCALE GENOMIC DNA]</scope>
    <source>
        <strain evidence="3">CCUG 58938</strain>
    </source>
</reference>